<dbReference type="InterPro" id="IPR050510">
    <property type="entry name" value="Cation_transp_ATPase_P-type"/>
</dbReference>
<protein>
    <recommendedName>
        <fullName evidence="11">Cation-transporting P-type ATPase N-terminal domain-containing protein</fullName>
    </recommendedName>
</protein>
<dbReference type="SUPFAM" id="SSF81665">
    <property type="entry name" value="Calcium ATPase, transmembrane domain M"/>
    <property type="match status" value="1"/>
</dbReference>
<evidence type="ECO:0000256" key="10">
    <source>
        <dbReference type="SAM" id="Phobius"/>
    </source>
</evidence>
<dbReference type="Pfam" id="PF00122">
    <property type="entry name" value="E1-E2_ATPase"/>
    <property type="match status" value="1"/>
</dbReference>
<dbReference type="PROSITE" id="PS00154">
    <property type="entry name" value="ATPASE_E1_E2"/>
    <property type="match status" value="1"/>
</dbReference>
<comment type="similarity">
    <text evidence="2">Belongs to the cation transport ATPase (P-type) (TC 3.A.3) family. Type IIA subfamily.</text>
</comment>
<dbReference type="NCBIfam" id="TIGR01494">
    <property type="entry name" value="ATPase_P-type"/>
    <property type="match status" value="2"/>
</dbReference>
<evidence type="ECO:0000259" key="11">
    <source>
        <dbReference type="SMART" id="SM00831"/>
    </source>
</evidence>
<evidence type="ECO:0000256" key="8">
    <source>
        <dbReference type="ARBA" id="ARBA00022989"/>
    </source>
</evidence>
<reference evidence="12 13" key="1">
    <citation type="journal article" date="2016" name="Nat. Commun.">
        <title>Thousands of microbial genomes shed light on interconnected biogeochemical processes in an aquifer system.</title>
        <authorList>
            <person name="Anantharaman K."/>
            <person name="Brown C.T."/>
            <person name="Hug L.A."/>
            <person name="Sharon I."/>
            <person name="Castelle C.J."/>
            <person name="Probst A.J."/>
            <person name="Thomas B.C."/>
            <person name="Singh A."/>
            <person name="Wilkins M.J."/>
            <person name="Karaoz U."/>
            <person name="Brodie E.L."/>
            <person name="Williams K.H."/>
            <person name="Hubbard S.S."/>
            <person name="Banfield J.F."/>
        </authorList>
    </citation>
    <scope>NUCLEOTIDE SEQUENCE [LARGE SCALE GENOMIC DNA]</scope>
</reference>
<dbReference type="InterPro" id="IPR018303">
    <property type="entry name" value="ATPase_P-typ_P_site"/>
</dbReference>
<evidence type="ECO:0000256" key="9">
    <source>
        <dbReference type="ARBA" id="ARBA00023136"/>
    </source>
</evidence>
<dbReference type="Gene3D" id="2.70.150.10">
    <property type="entry name" value="Calcium-transporting ATPase, cytoplasmic transduction domain A"/>
    <property type="match status" value="1"/>
</dbReference>
<dbReference type="GO" id="GO:0016887">
    <property type="term" value="F:ATP hydrolysis activity"/>
    <property type="evidence" value="ECO:0007669"/>
    <property type="project" value="InterPro"/>
</dbReference>
<dbReference type="InterPro" id="IPR023299">
    <property type="entry name" value="ATPase_P-typ_cyto_dom_N"/>
</dbReference>
<evidence type="ECO:0000256" key="4">
    <source>
        <dbReference type="ARBA" id="ARBA00022692"/>
    </source>
</evidence>
<evidence type="ECO:0000256" key="2">
    <source>
        <dbReference type="ARBA" id="ARBA00005675"/>
    </source>
</evidence>
<dbReference type="InterPro" id="IPR008250">
    <property type="entry name" value="ATPase_P-typ_transduc_dom_A_sf"/>
</dbReference>
<dbReference type="SFLD" id="SFLDS00003">
    <property type="entry name" value="Haloacid_Dehalogenase"/>
    <property type="match status" value="1"/>
</dbReference>
<dbReference type="GO" id="GO:0005524">
    <property type="term" value="F:ATP binding"/>
    <property type="evidence" value="ECO:0007669"/>
    <property type="project" value="UniProtKB-KW"/>
</dbReference>
<dbReference type="PANTHER" id="PTHR43294:SF21">
    <property type="entry name" value="CATION TRANSPORTING ATPASE"/>
    <property type="match status" value="1"/>
</dbReference>
<dbReference type="EMBL" id="MHRF01000007">
    <property type="protein sequence ID" value="OHA18212.1"/>
    <property type="molecule type" value="Genomic_DNA"/>
</dbReference>
<dbReference type="SFLD" id="SFLDG00002">
    <property type="entry name" value="C1.7:_P-type_atpase_like"/>
    <property type="match status" value="1"/>
</dbReference>
<dbReference type="PANTHER" id="PTHR43294">
    <property type="entry name" value="SODIUM/POTASSIUM-TRANSPORTING ATPASE SUBUNIT ALPHA"/>
    <property type="match status" value="1"/>
</dbReference>
<dbReference type="SMART" id="SM00831">
    <property type="entry name" value="Cation_ATPase_N"/>
    <property type="match status" value="1"/>
</dbReference>
<feature type="transmembrane region" description="Helical" evidence="10">
    <location>
        <begin position="829"/>
        <end position="849"/>
    </location>
</feature>
<dbReference type="InterPro" id="IPR036412">
    <property type="entry name" value="HAD-like_sf"/>
</dbReference>
<evidence type="ECO:0000256" key="3">
    <source>
        <dbReference type="ARBA" id="ARBA00022475"/>
    </source>
</evidence>
<dbReference type="GO" id="GO:0005886">
    <property type="term" value="C:plasma membrane"/>
    <property type="evidence" value="ECO:0007669"/>
    <property type="project" value="UniProtKB-SubCell"/>
</dbReference>
<evidence type="ECO:0000256" key="6">
    <source>
        <dbReference type="ARBA" id="ARBA00022840"/>
    </source>
</evidence>
<dbReference type="InterPro" id="IPR004014">
    <property type="entry name" value="ATPase_P-typ_cation-transptr_N"/>
</dbReference>
<feature type="transmembrane region" description="Helical" evidence="10">
    <location>
        <begin position="52"/>
        <end position="75"/>
    </location>
</feature>
<feature type="transmembrane region" description="Helical" evidence="10">
    <location>
        <begin position="81"/>
        <end position="97"/>
    </location>
</feature>
<dbReference type="InterPro" id="IPR001757">
    <property type="entry name" value="P_typ_ATPase"/>
</dbReference>
<dbReference type="SUPFAM" id="SSF81660">
    <property type="entry name" value="Metal cation-transporting ATPase, ATP-binding domain N"/>
    <property type="match status" value="1"/>
</dbReference>
<keyword evidence="4 10" id="KW-0812">Transmembrane</keyword>
<feature type="transmembrane region" description="Helical" evidence="10">
    <location>
        <begin position="274"/>
        <end position="299"/>
    </location>
</feature>
<organism evidence="12 13">
    <name type="scientific">Candidatus Taylorbacteria bacterium RIFCSPHIGHO2_01_FULL_46_22b</name>
    <dbReference type="NCBI Taxonomy" id="1802301"/>
    <lineage>
        <taxon>Bacteria</taxon>
        <taxon>Candidatus Tayloriibacteriota</taxon>
    </lineage>
</organism>
<dbReference type="SUPFAM" id="SSF56784">
    <property type="entry name" value="HAD-like"/>
    <property type="match status" value="1"/>
</dbReference>
<sequence>MARPWYSFTLEKTFEKLESSDRGLSLEVASERLKQYGANSLPEEKPHSKLRLFLSQFQSPLIYILLAASGVVFAMGETIDGSIILAVLLFNAIVGVIQEGKAQNTLLALKKFVETNATVLRDGKEFIIPDRELVPGDILILQEGERIPSDARVILSQSLKIDEASLTGESEPIYKNTEVLERNDLPTAEQKNMVWKGTNIVSGNGRAIVVATGLGTVIGGIAKQISTIDTEIPLKANIRYLSRAIIVTVFVISAVLFTVGILSGHSVKEMFTTVVSLSVSIIPEGLPIVMTLVLATGVWRMSKRNALVKKLQAVEALGQARVIAVDKTGTITKNELVIRKAWTDGYLFEIGGIGYEPKGEIKLDENIVNSANHNELLYLGKVASLVASARLLYAEEAKEWRIAGDPTEAAMLVFAEKIGFHKDDLLREAPLISEIPFDYKLKYHATVHQTEGNLLLTVAGAPETILALCTEIRRDGKNHPLSKNEKDKLEMTFIRMSEEGLRVIAVAVRHEAPKQLKTEAIHSLSFVGFFGMQDTLRPEVKGAMQRAKDAGIRVVMITGDHKITARAIAKEAGIYQDGDTVLTGDEIEKMYDVELADKLASTTVFARVTPEHKMQIINAYKKRGEIVAMTGDGVNDAPSLVAADLGVSMGKIGTEVAKEASDIVLLDDNFGSIISAIEEGRSIYKTIKKVILYLFSTSTGEVLVISVALFLGYPLPILAAQIIWLNFVTDGFLDVALAMEPKEEGLLSGRFEHPKKYIVDSLMIQRMAFMALPMMIGTLFLFSQHFETDIAKAWTISLTVLAAFQWFNAWNCRSENKSIFSMDWFSNKYLVGATFVVIALQIAAIYAPVMQKILRTVPLELSEWLLIIPVAASVIVAEELRKFFYRRKLSVRSA</sequence>
<keyword evidence="6" id="KW-0067">ATP-binding</keyword>
<evidence type="ECO:0000313" key="13">
    <source>
        <dbReference type="Proteomes" id="UP000178873"/>
    </source>
</evidence>
<keyword evidence="9 10" id="KW-0472">Membrane</keyword>
<dbReference type="InterPro" id="IPR023298">
    <property type="entry name" value="ATPase_P-typ_TM_dom_sf"/>
</dbReference>
<dbReference type="Gene3D" id="3.40.50.1000">
    <property type="entry name" value="HAD superfamily/HAD-like"/>
    <property type="match status" value="1"/>
</dbReference>
<proteinExistence type="inferred from homology"/>
<dbReference type="InterPro" id="IPR044492">
    <property type="entry name" value="P_typ_ATPase_HD_dom"/>
</dbReference>
<keyword evidence="5" id="KW-0547">Nucleotide-binding</keyword>
<evidence type="ECO:0000256" key="1">
    <source>
        <dbReference type="ARBA" id="ARBA00004651"/>
    </source>
</evidence>
<evidence type="ECO:0000313" key="12">
    <source>
        <dbReference type="EMBL" id="OHA18212.1"/>
    </source>
</evidence>
<evidence type="ECO:0000256" key="5">
    <source>
        <dbReference type="ARBA" id="ARBA00022741"/>
    </source>
</evidence>
<dbReference type="SFLD" id="SFLDF00027">
    <property type="entry name" value="p-type_atpase"/>
    <property type="match status" value="1"/>
</dbReference>
<feature type="transmembrane region" description="Helical" evidence="10">
    <location>
        <begin position="240"/>
        <end position="262"/>
    </location>
</feature>
<keyword evidence="8 10" id="KW-1133">Transmembrane helix</keyword>
<feature type="transmembrane region" description="Helical" evidence="10">
    <location>
        <begin position="757"/>
        <end position="781"/>
    </location>
</feature>
<dbReference type="InterPro" id="IPR059000">
    <property type="entry name" value="ATPase_P-type_domA"/>
</dbReference>
<dbReference type="Pfam" id="PF00690">
    <property type="entry name" value="Cation_ATPase_N"/>
    <property type="match status" value="1"/>
</dbReference>
<dbReference type="Gene3D" id="3.40.1110.10">
    <property type="entry name" value="Calcium-transporting ATPase, cytoplasmic domain N"/>
    <property type="match status" value="1"/>
</dbReference>
<dbReference type="Proteomes" id="UP000178873">
    <property type="component" value="Unassembled WGS sequence"/>
</dbReference>
<dbReference type="FunFam" id="3.40.50.1000:FF:000193">
    <property type="entry name" value="Plasma membrane calcium-transporting ATPase 2"/>
    <property type="match status" value="1"/>
</dbReference>
<dbReference type="InterPro" id="IPR023214">
    <property type="entry name" value="HAD_sf"/>
</dbReference>
<dbReference type="Pfam" id="PF00689">
    <property type="entry name" value="Cation_ATPase_C"/>
    <property type="match status" value="1"/>
</dbReference>
<comment type="subcellular location">
    <subcellularLocation>
        <location evidence="1">Cell membrane</location>
        <topology evidence="1">Multi-pass membrane protein</topology>
    </subcellularLocation>
</comment>
<feature type="transmembrane region" description="Helical" evidence="10">
    <location>
        <begin position="861"/>
        <end position="880"/>
    </location>
</feature>
<dbReference type="STRING" id="1802301.A2664_01955"/>
<dbReference type="AlphaFoldDB" id="A0A1G2M574"/>
<evidence type="ECO:0000256" key="7">
    <source>
        <dbReference type="ARBA" id="ARBA00022967"/>
    </source>
</evidence>
<keyword evidence="7" id="KW-1278">Translocase</keyword>
<feature type="domain" description="Cation-transporting P-type ATPase N-terminal" evidence="11">
    <location>
        <begin position="4"/>
        <end position="77"/>
    </location>
</feature>
<dbReference type="Pfam" id="PF13246">
    <property type="entry name" value="Cation_ATPase"/>
    <property type="match status" value="1"/>
</dbReference>
<name>A0A1G2M574_9BACT</name>
<comment type="caution">
    <text evidence="12">The sequence shown here is derived from an EMBL/GenBank/DDBJ whole genome shotgun (WGS) entry which is preliminary data.</text>
</comment>
<dbReference type="PRINTS" id="PR00120">
    <property type="entry name" value="HATPASE"/>
</dbReference>
<dbReference type="Gene3D" id="1.20.1110.10">
    <property type="entry name" value="Calcium-transporting ATPase, transmembrane domain"/>
    <property type="match status" value="1"/>
</dbReference>
<dbReference type="SUPFAM" id="SSF81653">
    <property type="entry name" value="Calcium ATPase, transduction domain A"/>
    <property type="match status" value="1"/>
</dbReference>
<accession>A0A1G2M574</accession>
<dbReference type="PRINTS" id="PR00119">
    <property type="entry name" value="CATATPASE"/>
</dbReference>
<keyword evidence="3" id="KW-1003">Cell membrane</keyword>
<gene>
    <name evidence="12" type="ORF">A2664_01955</name>
</gene>
<dbReference type="InterPro" id="IPR006068">
    <property type="entry name" value="ATPase_P-typ_cation-transptr_C"/>
</dbReference>